<gene>
    <name evidence="2" type="ORF">XYCOK13_19580</name>
</gene>
<dbReference type="InterPro" id="IPR051678">
    <property type="entry name" value="AGP_Transferase"/>
</dbReference>
<dbReference type="GO" id="GO:0004672">
    <property type="term" value="F:protein kinase activity"/>
    <property type="evidence" value="ECO:0007669"/>
    <property type="project" value="InterPro"/>
</dbReference>
<evidence type="ECO:0000259" key="1">
    <source>
        <dbReference type="PROSITE" id="PS50011"/>
    </source>
</evidence>
<protein>
    <submittedName>
        <fullName evidence="2">Aminoglycoside phosphotransferase</fullName>
    </submittedName>
</protein>
<dbReference type="AlphaFoldDB" id="A0A8J4H1G1"/>
<accession>A0A8J4H1G1</accession>
<dbReference type="EMBL" id="BOVK01000024">
    <property type="protein sequence ID" value="GIQ69134.1"/>
    <property type="molecule type" value="Genomic_DNA"/>
</dbReference>
<dbReference type="InterPro" id="IPR002575">
    <property type="entry name" value="Aminoglycoside_PTrfase"/>
</dbReference>
<dbReference type="PANTHER" id="PTHR21310">
    <property type="entry name" value="AMINOGLYCOSIDE PHOSPHOTRANSFERASE-RELATED-RELATED"/>
    <property type="match status" value="1"/>
</dbReference>
<keyword evidence="3" id="KW-1185">Reference proteome</keyword>
<evidence type="ECO:0000313" key="3">
    <source>
        <dbReference type="Proteomes" id="UP000677918"/>
    </source>
</evidence>
<dbReference type="RefSeq" id="WP_213411939.1">
    <property type="nucleotide sequence ID" value="NZ_BOVK01000024.1"/>
</dbReference>
<dbReference type="Pfam" id="PF01636">
    <property type="entry name" value="APH"/>
    <property type="match status" value="1"/>
</dbReference>
<proteinExistence type="predicted"/>
<dbReference type="InterPro" id="IPR011009">
    <property type="entry name" value="Kinase-like_dom_sf"/>
</dbReference>
<name>A0A8J4H1G1_9BACL</name>
<dbReference type="PROSITE" id="PS50011">
    <property type="entry name" value="PROTEIN_KINASE_DOM"/>
    <property type="match status" value="1"/>
</dbReference>
<organism evidence="2 3">
    <name type="scientific">Xylanibacillus composti</name>
    <dbReference type="NCBI Taxonomy" id="1572762"/>
    <lineage>
        <taxon>Bacteria</taxon>
        <taxon>Bacillati</taxon>
        <taxon>Bacillota</taxon>
        <taxon>Bacilli</taxon>
        <taxon>Bacillales</taxon>
        <taxon>Paenibacillaceae</taxon>
        <taxon>Xylanibacillus</taxon>
    </lineage>
</organism>
<dbReference type="GO" id="GO:0005524">
    <property type="term" value="F:ATP binding"/>
    <property type="evidence" value="ECO:0007669"/>
    <property type="project" value="InterPro"/>
</dbReference>
<evidence type="ECO:0000313" key="2">
    <source>
        <dbReference type="EMBL" id="GIQ69134.1"/>
    </source>
</evidence>
<dbReference type="Gene3D" id="3.90.1200.10">
    <property type="match status" value="1"/>
</dbReference>
<comment type="caution">
    <text evidence="2">The sequence shown here is derived from an EMBL/GenBank/DDBJ whole genome shotgun (WGS) entry which is preliminary data.</text>
</comment>
<reference evidence="2" key="1">
    <citation type="submission" date="2021-04" db="EMBL/GenBank/DDBJ databases">
        <title>Draft genome sequence of Xylanibacillus composti strain K13.</title>
        <authorList>
            <person name="Uke A."/>
            <person name="Chhe C."/>
            <person name="Baramee S."/>
            <person name="Kosugi A."/>
        </authorList>
    </citation>
    <scope>NUCLEOTIDE SEQUENCE</scope>
    <source>
        <strain evidence="2">K13</strain>
    </source>
</reference>
<dbReference type="InterPro" id="IPR000719">
    <property type="entry name" value="Prot_kinase_dom"/>
</dbReference>
<dbReference type="Proteomes" id="UP000677918">
    <property type="component" value="Unassembled WGS sequence"/>
</dbReference>
<sequence length="273" mass="31105">MKKGKLIGKGRTAEVYAWGEQRALKLYYPGYAADAIRREAEIGQIVREAGVAAPRVYELMEESGRRGLIYERIPGSALAAMMRAHPRGLFKHAREMARLHHRIHSCSSTKLPRQKDKLEQSIREGEGLLKENTATICSYLHALPEGRQICHGDLHPDNILVTADDYVAVDWSNATIGDPLCDVARTSLIFLSPANLRDISAIKAFLERQIRRWLNRAYIREYCRLAKVSRERVDVWILPVAAARLQEQVPGERKWLLRLIQRRMKSMAAARAE</sequence>
<dbReference type="PANTHER" id="PTHR21310:SF40">
    <property type="entry name" value="AMINOGLYCOSIDE PHOSPHOTRANSFERASE DOMAIN-CONTAINING PROTEIN-RELATED"/>
    <property type="match status" value="1"/>
</dbReference>
<dbReference type="SUPFAM" id="SSF56112">
    <property type="entry name" value="Protein kinase-like (PK-like)"/>
    <property type="match status" value="1"/>
</dbReference>
<feature type="domain" description="Protein kinase" evidence="1">
    <location>
        <begin position="1"/>
        <end position="273"/>
    </location>
</feature>